<dbReference type="STRING" id="1346330.M472_13830"/>
<name>U2HDL1_9SPHI</name>
<evidence type="ECO:0000256" key="4">
    <source>
        <dbReference type="ARBA" id="ARBA00022840"/>
    </source>
</evidence>
<comment type="caution">
    <text evidence="7">The sequence shown here is derived from an EMBL/GenBank/DDBJ whole genome shotgun (WGS) entry which is preliminary data.</text>
</comment>
<evidence type="ECO:0000256" key="2">
    <source>
        <dbReference type="ARBA" id="ARBA00022741"/>
    </source>
</evidence>
<gene>
    <name evidence="7" type="ORF">M472_13830</name>
</gene>
<keyword evidence="4" id="KW-0067">ATP-binding</keyword>
<dbReference type="InterPro" id="IPR000719">
    <property type="entry name" value="Prot_kinase_dom"/>
</dbReference>
<reference evidence="7 8" key="1">
    <citation type="journal article" date="2013" name="Genome Announc.">
        <title>The Draft Genome Sequence of Sphingomonas paucimobilis Strain HER1398 (Proteobacteria), Host to the Giant PAU Phage, Indicates That It Is a Member of the Genus Sphingobacterium (Bacteroidetes).</title>
        <authorList>
            <person name="White R.A.III."/>
            <person name="Suttle C.A."/>
        </authorList>
    </citation>
    <scope>NUCLEOTIDE SEQUENCE [LARGE SCALE GENOMIC DNA]</scope>
    <source>
        <strain evidence="7 8">HER1398</strain>
    </source>
</reference>
<dbReference type="PATRIC" id="fig|1346330.5.peg.1483"/>
<evidence type="ECO:0000256" key="3">
    <source>
        <dbReference type="ARBA" id="ARBA00022777"/>
    </source>
</evidence>
<dbReference type="OrthoDB" id="9813021at2"/>
<comment type="similarity">
    <text evidence="5">Belongs to the protein kinase superfamily. Ser/Thr protein kinase family. GCN2 subfamily.</text>
</comment>
<evidence type="ECO:0000313" key="8">
    <source>
        <dbReference type="Proteomes" id="UP000016584"/>
    </source>
</evidence>
<organism evidence="7 8">
    <name type="scientific">Sphingobacterium paucimobilis HER1398</name>
    <dbReference type="NCBI Taxonomy" id="1346330"/>
    <lineage>
        <taxon>Bacteria</taxon>
        <taxon>Pseudomonadati</taxon>
        <taxon>Bacteroidota</taxon>
        <taxon>Sphingobacteriia</taxon>
        <taxon>Sphingobacteriales</taxon>
        <taxon>Sphingobacteriaceae</taxon>
        <taxon>Sphingobacterium</taxon>
    </lineage>
</organism>
<dbReference type="CDD" id="cd14014">
    <property type="entry name" value="STKc_PknB_like"/>
    <property type="match status" value="1"/>
</dbReference>
<dbReference type="Gene3D" id="1.10.510.10">
    <property type="entry name" value="Transferase(Phosphotransferase) domain 1"/>
    <property type="match status" value="1"/>
</dbReference>
<keyword evidence="2" id="KW-0547">Nucleotide-binding</keyword>
<dbReference type="PANTHER" id="PTHR11042">
    <property type="entry name" value="EUKARYOTIC TRANSLATION INITIATION FACTOR 2-ALPHA KINASE EIF2-ALPHA KINASE -RELATED"/>
    <property type="match status" value="1"/>
</dbReference>
<dbReference type="InterPro" id="IPR008271">
    <property type="entry name" value="Ser/Thr_kinase_AS"/>
</dbReference>
<dbReference type="InterPro" id="IPR011009">
    <property type="entry name" value="Kinase-like_dom_sf"/>
</dbReference>
<dbReference type="SUPFAM" id="SSF56112">
    <property type="entry name" value="Protein kinase-like (PK-like)"/>
    <property type="match status" value="1"/>
</dbReference>
<protein>
    <recommendedName>
        <fullName evidence="6">Protein kinase domain-containing protein</fullName>
    </recommendedName>
</protein>
<dbReference type="GO" id="GO:0005524">
    <property type="term" value="F:ATP binding"/>
    <property type="evidence" value="ECO:0007669"/>
    <property type="project" value="UniProtKB-KW"/>
</dbReference>
<evidence type="ECO:0000313" key="7">
    <source>
        <dbReference type="EMBL" id="ERJ59846.1"/>
    </source>
</evidence>
<dbReference type="RefSeq" id="WP_021069665.1">
    <property type="nucleotide sequence ID" value="NZ_ATDL01000012.1"/>
</dbReference>
<feature type="domain" description="Protein kinase" evidence="6">
    <location>
        <begin position="15"/>
        <end position="258"/>
    </location>
</feature>
<keyword evidence="8" id="KW-1185">Reference proteome</keyword>
<dbReference type="Pfam" id="PF00069">
    <property type="entry name" value="Pkinase"/>
    <property type="match status" value="1"/>
</dbReference>
<accession>U2HDL1</accession>
<sequence>MFKKNQTIEVEGAEYKFDKKKGEGGAGAVWTAESGGQKYAIKYIKSEILLNDKSGNKIARFNAETSFSKHTTHRNIVKVIAEGNHKGIPFYIMPYYSKTLRQVIDEQKNADVLIKYILKLCAAVKYIHKKGIKHRDIKPENILIDGNNLVLADFGIAHFKEFGLTKKNDWLANRNYMAPEQKLKNNALNVYEAADIYALGLIINECFTKQNPTGSQFKKIADSYPLFYELDNLVESMIRNVAEERIAIDSVIAEIKFIYQKLKKNLADIRDDLEMFGPPQKMKNTTLREIYKRASEDILFGKYLFQTHTAKEINRYNYNWHMKVGYTVSDFVYKLFVQEQILQECKLRFLRESEYYNANTRSQTWSIEEIEKYKLLYTKMSDILKVYDLKSEGYSIVDLTGQILKYFSSCSEYGCENILGYISEIEILTKKNLKNSPIIWIASYLKDRIYENSDALSKGINGLGGRFEFRFEDHIAINWDRTRWYEENEDDIRLNSSSHLREQLNIAQILHLFQKKWNISFSKVDDSHYSIKFINYGQFQKFREHALQLAKPHYIFEGDVIDVLREPNYVGNMVELRLDKVFDVSNTLAQILGMKEVNA</sequence>
<dbReference type="SMART" id="SM00220">
    <property type="entry name" value="S_TKc"/>
    <property type="match status" value="1"/>
</dbReference>
<keyword evidence="1" id="KW-0808">Transferase</keyword>
<dbReference type="GO" id="GO:0005737">
    <property type="term" value="C:cytoplasm"/>
    <property type="evidence" value="ECO:0007669"/>
    <property type="project" value="TreeGrafter"/>
</dbReference>
<dbReference type="GO" id="GO:0004672">
    <property type="term" value="F:protein kinase activity"/>
    <property type="evidence" value="ECO:0007669"/>
    <property type="project" value="InterPro"/>
</dbReference>
<dbReference type="PROSITE" id="PS50011">
    <property type="entry name" value="PROTEIN_KINASE_DOM"/>
    <property type="match status" value="1"/>
</dbReference>
<evidence type="ECO:0000259" key="6">
    <source>
        <dbReference type="PROSITE" id="PS50011"/>
    </source>
</evidence>
<keyword evidence="3" id="KW-0418">Kinase</keyword>
<dbReference type="AlphaFoldDB" id="U2HDL1"/>
<dbReference type="EMBL" id="ATDL01000012">
    <property type="protein sequence ID" value="ERJ59846.1"/>
    <property type="molecule type" value="Genomic_DNA"/>
</dbReference>
<dbReference type="Proteomes" id="UP000016584">
    <property type="component" value="Unassembled WGS sequence"/>
</dbReference>
<dbReference type="eggNOG" id="COG0515">
    <property type="taxonomic scope" value="Bacteria"/>
</dbReference>
<dbReference type="PROSITE" id="PS00108">
    <property type="entry name" value="PROTEIN_KINASE_ST"/>
    <property type="match status" value="1"/>
</dbReference>
<proteinExistence type="inferred from homology"/>
<evidence type="ECO:0000256" key="5">
    <source>
        <dbReference type="ARBA" id="ARBA00037982"/>
    </source>
</evidence>
<evidence type="ECO:0000256" key="1">
    <source>
        <dbReference type="ARBA" id="ARBA00022679"/>
    </source>
</evidence>
<dbReference type="InterPro" id="IPR050339">
    <property type="entry name" value="CC_SR_Kinase"/>
</dbReference>